<sequence length="648" mass="67828">MKPFDRSAETRLSTFFNSRLFVLSLVVGLLASTDSSAQYPNAYASDIDWYYYNAQTVYATYPGYTLGTPYGATINGDLGGNPFTVNFTNLANLGNGGYGGTAARATGQGVTIAPPNWGPYLNRTNSNLINPSQGNYIDLTWRGSGTSGAATAIPAGSMGTATFASNLSVLDQLIVGDLGDGGETAVFEFLDAGGNPINVQGNVRIIHLTNDAAGQSAPLAYPSATSVSIDAGAPVTNVVNEGWAFVMLTNTVKSVRFTQTGNISFSASNSWSFTFAKGATDSGDAPASYGGPNLFPLGGLLRLGAHGGDTEYSTLSSANANGDNTTNSNDEDGVAAVNSMPNNGTSNQVIPSYTVNATASNTSGTAANAIAWIDWNGNGTFDAGEASAPVAVATGSSNLPISFTWNNMPLTGAAGLSGTFLRIILTNSPLSASDAATSFAPSSGIGEVEDYFVPFDAPLPVSLATFTARADGSNAKLEWTTASERNNAFFEVQHALNARVFETIGIVKGSGTTQIRQAYSFTDANLSPESIHYYRLKQVDTDGKFSYSQTRSVQLEGYKGILLQVTPNPATDRVVKVTVDFGDDALPTDAQLSVTDINGRPIEQQSANLKKGLNSFSFQLGSRPSGIYLVTLRNAGLKKPLVRKVAIQ</sequence>
<dbReference type="Proteomes" id="UP000198901">
    <property type="component" value="Unassembled WGS sequence"/>
</dbReference>
<dbReference type="EMBL" id="FNGS01000001">
    <property type="protein sequence ID" value="SDL31141.1"/>
    <property type="molecule type" value="Genomic_DNA"/>
</dbReference>
<gene>
    <name evidence="2" type="ORF">SAMN04488090_0704</name>
</gene>
<dbReference type="OrthoDB" id="928137at2"/>
<reference evidence="2 3" key="1">
    <citation type="submission" date="2016-10" db="EMBL/GenBank/DDBJ databases">
        <authorList>
            <person name="de Groot N.N."/>
        </authorList>
    </citation>
    <scope>NUCLEOTIDE SEQUENCE [LARGE SCALE GENOMIC DNA]</scope>
    <source>
        <strain evidence="2 3">DSM 21668</strain>
    </source>
</reference>
<proteinExistence type="predicted"/>
<dbReference type="Gene3D" id="2.60.40.10">
    <property type="entry name" value="Immunoglobulins"/>
    <property type="match status" value="1"/>
</dbReference>
<dbReference type="RefSeq" id="WP_093197737.1">
    <property type="nucleotide sequence ID" value="NZ_FNGS01000001.1"/>
</dbReference>
<dbReference type="AlphaFoldDB" id="A0A1G9J1E4"/>
<dbReference type="InterPro" id="IPR026444">
    <property type="entry name" value="Secre_tail"/>
</dbReference>
<feature type="domain" description="GEVED" evidence="1">
    <location>
        <begin position="370"/>
        <end position="453"/>
    </location>
</feature>
<evidence type="ECO:0000313" key="3">
    <source>
        <dbReference type="Proteomes" id="UP000198901"/>
    </source>
</evidence>
<accession>A0A1G9J1E4</accession>
<dbReference type="InterPro" id="IPR045474">
    <property type="entry name" value="GEVED"/>
</dbReference>
<evidence type="ECO:0000259" key="1">
    <source>
        <dbReference type="Pfam" id="PF20009"/>
    </source>
</evidence>
<dbReference type="InterPro" id="IPR013783">
    <property type="entry name" value="Ig-like_fold"/>
</dbReference>
<keyword evidence="3" id="KW-1185">Reference proteome</keyword>
<evidence type="ECO:0000313" key="2">
    <source>
        <dbReference type="EMBL" id="SDL31141.1"/>
    </source>
</evidence>
<dbReference type="STRING" id="563176.SAMN04488090_0704"/>
<dbReference type="Pfam" id="PF20009">
    <property type="entry name" value="GEVED"/>
    <property type="match status" value="1"/>
</dbReference>
<name>A0A1G9J1E4_9BACT</name>
<dbReference type="NCBIfam" id="TIGR04183">
    <property type="entry name" value="Por_Secre_tail"/>
    <property type="match status" value="1"/>
</dbReference>
<protein>
    <submittedName>
        <fullName evidence="2">Por secretion system C-terminal sorting domain-containing protein</fullName>
    </submittedName>
</protein>
<organism evidence="2 3">
    <name type="scientific">Siphonobacter aquaeclarae</name>
    <dbReference type="NCBI Taxonomy" id="563176"/>
    <lineage>
        <taxon>Bacteria</taxon>
        <taxon>Pseudomonadati</taxon>
        <taxon>Bacteroidota</taxon>
        <taxon>Cytophagia</taxon>
        <taxon>Cytophagales</taxon>
        <taxon>Cytophagaceae</taxon>
        <taxon>Siphonobacter</taxon>
    </lineage>
</organism>